<keyword evidence="2" id="KW-1185">Reference proteome</keyword>
<accession>A0A087TA42</accession>
<gene>
    <name evidence="1" type="ORF">X975_01427</name>
</gene>
<organism evidence="1 2">
    <name type="scientific">Stegodyphus mimosarum</name>
    <name type="common">African social velvet spider</name>
    <dbReference type="NCBI Taxonomy" id="407821"/>
    <lineage>
        <taxon>Eukaryota</taxon>
        <taxon>Metazoa</taxon>
        <taxon>Ecdysozoa</taxon>
        <taxon>Arthropoda</taxon>
        <taxon>Chelicerata</taxon>
        <taxon>Arachnida</taxon>
        <taxon>Araneae</taxon>
        <taxon>Araneomorphae</taxon>
        <taxon>Entelegynae</taxon>
        <taxon>Eresoidea</taxon>
        <taxon>Eresidae</taxon>
        <taxon>Stegodyphus</taxon>
    </lineage>
</organism>
<name>A0A087TA42_STEMI</name>
<dbReference type="EMBL" id="KK114248">
    <property type="protein sequence ID" value="KFM61981.1"/>
    <property type="molecule type" value="Genomic_DNA"/>
</dbReference>
<evidence type="ECO:0000313" key="2">
    <source>
        <dbReference type="Proteomes" id="UP000054359"/>
    </source>
</evidence>
<evidence type="ECO:0000313" key="1">
    <source>
        <dbReference type="EMBL" id="KFM61981.1"/>
    </source>
</evidence>
<dbReference type="AlphaFoldDB" id="A0A087TA42"/>
<proteinExistence type="predicted"/>
<dbReference type="OrthoDB" id="10262005at2759"/>
<protein>
    <submittedName>
        <fullName evidence="1">Uncharacterized protein</fullName>
    </submittedName>
</protein>
<reference evidence="1 2" key="1">
    <citation type="submission" date="2013-11" db="EMBL/GenBank/DDBJ databases">
        <title>Genome sequencing of Stegodyphus mimosarum.</title>
        <authorList>
            <person name="Bechsgaard J."/>
        </authorList>
    </citation>
    <scope>NUCLEOTIDE SEQUENCE [LARGE SCALE GENOMIC DNA]</scope>
</reference>
<sequence>MKISNELIRRCSSKHLLPVGDNDDIMQRITHLYLQEQRIKKIENLQLCRNLLALY</sequence>
<dbReference type="Proteomes" id="UP000054359">
    <property type="component" value="Unassembled WGS sequence"/>
</dbReference>
<feature type="non-terminal residue" evidence="1">
    <location>
        <position position="55"/>
    </location>
</feature>